<evidence type="ECO:0000256" key="2">
    <source>
        <dbReference type="ARBA" id="ARBA00010052"/>
    </source>
</evidence>
<comment type="cofactor">
    <cofactor evidence="1">
        <name>Mg(2+)</name>
        <dbReference type="ChEBI" id="CHEBI:18420"/>
    </cofactor>
</comment>
<dbReference type="SMART" id="SM00477">
    <property type="entry name" value="NUC"/>
    <property type="match status" value="1"/>
</dbReference>
<protein>
    <submittedName>
        <fullName evidence="10">DNA/RNA non-specific endonuclease</fullName>
    </submittedName>
</protein>
<dbReference type="GO" id="GO:0004519">
    <property type="term" value="F:endonuclease activity"/>
    <property type="evidence" value="ECO:0007669"/>
    <property type="project" value="UniProtKB-KW"/>
</dbReference>
<evidence type="ECO:0000256" key="1">
    <source>
        <dbReference type="ARBA" id="ARBA00001946"/>
    </source>
</evidence>
<dbReference type="InterPro" id="IPR001604">
    <property type="entry name" value="Endo_G_ENPP1-like_dom"/>
</dbReference>
<dbReference type="Proteomes" id="UP001556098">
    <property type="component" value="Unassembled WGS sequence"/>
</dbReference>
<keyword evidence="4" id="KW-0479">Metal-binding</keyword>
<name>A0ABV3RSA5_9RHOB</name>
<accession>A0ABV3RSA5</accession>
<dbReference type="InterPro" id="IPR044929">
    <property type="entry name" value="DNA/RNA_non-sp_Endonuclease_sf"/>
</dbReference>
<dbReference type="SUPFAM" id="SSF50494">
    <property type="entry name" value="Trypsin-like serine proteases"/>
    <property type="match status" value="1"/>
</dbReference>
<reference evidence="10 11" key="1">
    <citation type="submission" date="2024-07" db="EMBL/GenBank/DDBJ databases">
        <title>Marimonas sp.nov., isolated from tidal-flat sediment.</title>
        <authorList>
            <person name="Jayan J.N."/>
            <person name="Lee S.S."/>
        </authorList>
    </citation>
    <scope>NUCLEOTIDE SEQUENCE [LARGE SCALE GENOMIC DNA]</scope>
    <source>
        <strain evidence="10 11">MJW-29</strain>
    </source>
</reference>
<feature type="domain" description="ENPP1-3/EXOG-like endonuclease/phosphodiesterase" evidence="8">
    <location>
        <begin position="403"/>
        <end position="630"/>
    </location>
</feature>
<dbReference type="InterPro" id="IPR018524">
    <property type="entry name" value="DNA/RNA_endonuclease_AS"/>
</dbReference>
<evidence type="ECO:0000256" key="3">
    <source>
        <dbReference type="ARBA" id="ARBA00022722"/>
    </source>
</evidence>
<dbReference type="InterPro" id="IPR009003">
    <property type="entry name" value="Peptidase_S1_PA"/>
</dbReference>
<dbReference type="Pfam" id="PF01223">
    <property type="entry name" value="Endonuclease_NS"/>
    <property type="match status" value="1"/>
</dbReference>
<feature type="domain" description="DNA/RNA non-specific endonuclease/pyrophosphatase/phosphodiesterase" evidence="9">
    <location>
        <begin position="402"/>
        <end position="630"/>
    </location>
</feature>
<evidence type="ECO:0000256" key="4">
    <source>
        <dbReference type="ARBA" id="ARBA00022723"/>
    </source>
</evidence>
<keyword evidence="5 10" id="KW-0255">Endonuclease</keyword>
<dbReference type="InterPro" id="IPR040255">
    <property type="entry name" value="Non-specific_endonuclease"/>
</dbReference>
<dbReference type="InterPro" id="IPR043504">
    <property type="entry name" value="Peptidase_S1_PA_chymotrypsin"/>
</dbReference>
<evidence type="ECO:0000313" key="10">
    <source>
        <dbReference type="EMBL" id="MEW9920938.1"/>
    </source>
</evidence>
<keyword evidence="6" id="KW-0378">Hydrolase</keyword>
<dbReference type="PANTHER" id="PTHR13966:SF5">
    <property type="entry name" value="ENDONUCLEASE G, MITOCHONDRIAL"/>
    <property type="match status" value="1"/>
</dbReference>
<gene>
    <name evidence="10" type="ORF">AB2B41_15090</name>
</gene>
<evidence type="ECO:0000259" key="9">
    <source>
        <dbReference type="SMART" id="SM00892"/>
    </source>
</evidence>
<comment type="similarity">
    <text evidence="2">Belongs to the DNA/RNA non-specific endonuclease family.</text>
</comment>
<dbReference type="SMART" id="SM00892">
    <property type="entry name" value="Endonuclease_NS"/>
    <property type="match status" value="1"/>
</dbReference>
<keyword evidence="3" id="KW-0540">Nuclease</keyword>
<dbReference type="RefSeq" id="WP_367878640.1">
    <property type="nucleotide sequence ID" value="NZ_JBFNXX010000011.1"/>
</dbReference>
<evidence type="ECO:0000313" key="11">
    <source>
        <dbReference type="Proteomes" id="UP001556098"/>
    </source>
</evidence>
<dbReference type="PROSITE" id="PS01070">
    <property type="entry name" value="NUCLEASE_NON_SPEC"/>
    <property type="match status" value="1"/>
</dbReference>
<dbReference type="Pfam" id="PF13365">
    <property type="entry name" value="Trypsin_2"/>
    <property type="match status" value="1"/>
</dbReference>
<comment type="caution">
    <text evidence="10">The sequence shown here is derived from an EMBL/GenBank/DDBJ whole genome shotgun (WGS) entry which is preliminary data.</text>
</comment>
<keyword evidence="11" id="KW-1185">Reference proteome</keyword>
<dbReference type="Gene3D" id="2.40.10.10">
    <property type="entry name" value="Trypsin-like serine proteases"/>
    <property type="match status" value="1"/>
</dbReference>
<keyword evidence="7" id="KW-0460">Magnesium</keyword>
<dbReference type="EMBL" id="JBFNXX010000011">
    <property type="protein sequence ID" value="MEW9920938.1"/>
    <property type="molecule type" value="Genomic_DNA"/>
</dbReference>
<proteinExistence type="inferred from homology"/>
<dbReference type="CDD" id="cd00091">
    <property type="entry name" value="NUC"/>
    <property type="match status" value="1"/>
</dbReference>
<dbReference type="InterPro" id="IPR044925">
    <property type="entry name" value="His-Me_finger_sf"/>
</dbReference>
<evidence type="ECO:0000256" key="6">
    <source>
        <dbReference type="ARBA" id="ARBA00022801"/>
    </source>
</evidence>
<sequence>MGNREEESRGRLERLSASGAIEKARAVIDASPPILEELGMSVDMATELMDKPISGLEAAGGEPSQLEALVLMVGRPPLIVKDGEVQGKHTLNEDFPPGIDGLITGVEPILPFVGRVEFLHHDMAWGGTAWVIKEETDHFLICTNRHVAEIVARRTFRGDGVFTFAPANVPYGAQVDFVEELDADPNPDAVFRIDKFTYLADDASADVAIGRIEKPRADAPFKLKALDLADADGEDDDIVAVVGYPARDGLRNDPTQMEKYFKGLYDIKRFAPGKLKVRDGVSILGHDCTTLGGNSGSPVIRLSDGKVVGLHFAGRFAVGNSAVRASTLKKVLDGTAKPQVLVSEGFQPERPDGAHDADHFDGRSGYDPAFLQVAPVPLPKTPAGITLSKPSDATAERPHELRYQNFGVLYSGELKSPILAAMNLDGTLTRPQKRGSDKWFSDGRLPAADQLGKNDYDDSAIDRGHLVRRAATNWGETEEQAKQSNADSFHYTVASPQHMSFNRSRSQWLGIEDYIMSNARTHGFKCCVFTGPILVGDEPMLKDTGSPIPLNFFKVVTMLAEEEGSLGILRPHATAYVLSQGQLIQRLLMDQGDRETVEGFEFGAFKTFQTRIADLEEMSGFDFGDLKSADPLARRVAQLASEGPAPRPVVTVHGYENIVL</sequence>
<evidence type="ECO:0000256" key="7">
    <source>
        <dbReference type="ARBA" id="ARBA00022842"/>
    </source>
</evidence>
<dbReference type="Gene3D" id="3.40.570.10">
    <property type="entry name" value="Extracellular Endonuclease, subunit A"/>
    <property type="match status" value="1"/>
</dbReference>
<dbReference type="PANTHER" id="PTHR13966">
    <property type="entry name" value="ENDONUCLEASE RELATED"/>
    <property type="match status" value="1"/>
</dbReference>
<evidence type="ECO:0000259" key="8">
    <source>
        <dbReference type="SMART" id="SM00477"/>
    </source>
</evidence>
<organism evidence="10 11">
    <name type="scientific">Sulfitobacter sediminis</name>
    <dbReference type="NCBI Taxonomy" id="3234186"/>
    <lineage>
        <taxon>Bacteria</taxon>
        <taxon>Pseudomonadati</taxon>
        <taxon>Pseudomonadota</taxon>
        <taxon>Alphaproteobacteria</taxon>
        <taxon>Rhodobacterales</taxon>
        <taxon>Roseobacteraceae</taxon>
        <taxon>Sulfitobacter</taxon>
    </lineage>
</organism>
<dbReference type="SUPFAM" id="SSF54060">
    <property type="entry name" value="His-Me finger endonucleases"/>
    <property type="match status" value="1"/>
</dbReference>
<evidence type="ECO:0000256" key="5">
    <source>
        <dbReference type="ARBA" id="ARBA00022759"/>
    </source>
</evidence>
<dbReference type="InterPro" id="IPR020821">
    <property type="entry name" value="ENPP1-3/EXOG-like_nuc-like"/>
</dbReference>